<reference evidence="1 2" key="1">
    <citation type="submission" date="2014-06" db="EMBL/GenBank/DDBJ databases">
        <title>Draft genome sequence of iron oxidizing acidophile Leptospirillum ferriphilum DSM14647.</title>
        <authorList>
            <person name="Cardenas J.P."/>
            <person name="Lazcano M."/>
            <person name="Ossandon F.J."/>
            <person name="Corbett M."/>
            <person name="Holmes D.S."/>
            <person name="Watkin E."/>
        </authorList>
    </citation>
    <scope>NUCLEOTIDE SEQUENCE [LARGE SCALE GENOMIC DNA]</scope>
    <source>
        <strain evidence="1 2">DSM 14647</strain>
    </source>
</reference>
<evidence type="ECO:0000313" key="1">
    <source>
        <dbReference type="EMBL" id="KGA93619.1"/>
    </source>
</evidence>
<evidence type="ECO:0000313" key="2">
    <source>
        <dbReference type="Proteomes" id="UP000029452"/>
    </source>
</evidence>
<sequence>MEPRGAGRDEGVLSLQGIDAVPSTDAFGRWLRRMGGKGPGLSAGDP</sequence>
<dbReference type="Proteomes" id="UP000029452">
    <property type="component" value="Unassembled WGS sequence"/>
</dbReference>
<dbReference type="EMBL" id="JPGK01000006">
    <property type="protein sequence ID" value="KGA93619.1"/>
    <property type="molecule type" value="Genomic_DNA"/>
</dbReference>
<dbReference type="PATRIC" id="fig|178606.4.peg.1828"/>
<name>A0A094X4Y8_9BACT</name>
<accession>A0A094X4Y8</accession>
<dbReference type="AlphaFoldDB" id="A0A094X4Y8"/>
<protein>
    <submittedName>
        <fullName evidence="1">Uncharacterized protein</fullName>
    </submittedName>
</protein>
<gene>
    <name evidence="1" type="ORF">LptCag_0232</name>
</gene>
<comment type="caution">
    <text evidence="1">The sequence shown here is derived from an EMBL/GenBank/DDBJ whole genome shotgun (WGS) entry which is preliminary data.</text>
</comment>
<proteinExistence type="predicted"/>
<organism evidence="1 2">
    <name type="scientific">Leptospirillum ferriphilum</name>
    <dbReference type="NCBI Taxonomy" id="178606"/>
    <lineage>
        <taxon>Bacteria</taxon>
        <taxon>Pseudomonadati</taxon>
        <taxon>Nitrospirota</taxon>
        <taxon>Nitrospiria</taxon>
        <taxon>Nitrospirales</taxon>
        <taxon>Nitrospiraceae</taxon>
        <taxon>Leptospirillum</taxon>
    </lineage>
</organism>